<feature type="domain" description="SRCR" evidence="11">
    <location>
        <begin position="688"/>
        <end position="787"/>
    </location>
</feature>
<dbReference type="Pfam" id="PF00530">
    <property type="entry name" value="SRCR"/>
    <property type="match status" value="13"/>
</dbReference>
<feature type="disulfide bond" evidence="10">
    <location>
        <begin position="966"/>
        <end position="976"/>
    </location>
</feature>
<feature type="disulfide bond" evidence="10">
    <location>
        <begin position="1075"/>
        <end position="1085"/>
    </location>
</feature>
<dbReference type="FunFam" id="3.10.250.10:FF:000016">
    <property type="entry name" value="Scavenger receptor cysteine-rich protein type 12"/>
    <property type="match status" value="3"/>
</dbReference>
<comment type="caution">
    <text evidence="12">The sequence shown here is derived from an EMBL/GenBank/DDBJ whole genome shotgun (WGS) entry which is preliminary data.</text>
</comment>
<dbReference type="FunFam" id="3.10.250.10:FF:000001">
    <property type="entry name" value="Lysyl oxidase 4 isoform X1"/>
    <property type="match status" value="4"/>
</dbReference>
<feature type="disulfide bond" evidence="10">
    <location>
        <begin position="498"/>
        <end position="508"/>
    </location>
</feature>
<evidence type="ECO:0000256" key="4">
    <source>
        <dbReference type="ARBA" id="ARBA00022737"/>
    </source>
</evidence>
<dbReference type="SMART" id="SM00202">
    <property type="entry name" value="SR"/>
    <property type="match status" value="13"/>
</dbReference>
<dbReference type="SUPFAM" id="SSF56487">
    <property type="entry name" value="SRCR-like"/>
    <property type="match status" value="13"/>
</dbReference>
<feature type="domain" description="SRCR" evidence="11">
    <location>
        <begin position="791"/>
        <end position="890"/>
    </location>
</feature>
<comment type="caution">
    <text evidence="10">Lacks conserved residue(s) required for the propagation of feature annotation.</text>
</comment>
<evidence type="ECO:0000256" key="7">
    <source>
        <dbReference type="ARBA" id="ARBA00023157"/>
    </source>
</evidence>
<feature type="disulfide bond" evidence="10">
    <location>
        <begin position="142"/>
        <end position="206"/>
    </location>
</feature>
<feature type="domain" description="SRCR" evidence="11">
    <location>
        <begin position="1110"/>
        <end position="1212"/>
    </location>
</feature>
<feature type="domain" description="SRCR" evidence="11">
    <location>
        <begin position="117"/>
        <end position="215"/>
    </location>
</feature>
<evidence type="ECO:0000256" key="6">
    <source>
        <dbReference type="ARBA" id="ARBA00023136"/>
    </source>
</evidence>
<dbReference type="InterPro" id="IPR036772">
    <property type="entry name" value="SRCR-like_dom_sf"/>
</dbReference>
<feature type="disulfide bond" evidence="10">
    <location>
        <begin position="83"/>
        <end position="93"/>
    </location>
</feature>
<evidence type="ECO:0000313" key="12">
    <source>
        <dbReference type="EMBL" id="VDI74242.1"/>
    </source>
</evidence>
<feature type="domain" description="SRCR" evidence="11">
    <location>
        <begin position="1221"/>
        <end position="1317"/>
    </location>
</feature>
<dbReference type="PANTHER" id="PTHR19331">
    <property type="entry name" value="SCAVENGER RECEPTOR DOMAIN-CONTAINING"/>
    <property type="match status" value="1"/>
</dbReference>
<dbReference type="PRINTS" id="PR00258">
    <property type="entry name" value="SPERACTRCPTR"/>
</dbReference>
<dbReference type="EMBL" id="UYJE01009533">
    <property type="protein sequence ID" value="VDI74242.1"/>
    <property type="molecule type" value="Genomic_DNA"/>
</dbReference>
<evidence type="ECO:0000256" key="9">
    <source>
        <dbReference type="ARBA" id="ARBA00023180"/>
    </source>
</evidence>
<accession>A0A8B6H4K3</accession>
<evidence type="ECO:0000256" key="8">
    <source>
        <dbReference type="ARBA" id="ARBA00023170"/>
    </source>
</evidence>
<dbReference type="PROSITE" id="PS50287">
    <property type="entry name" value="SRCR_2"/>
    <property type="match status" value="13"/>
</dbReference>
<evidence type="ECO:0000259" key="11">
    <source>
        <dbReference type="PROSITE" id="PS50287"/>
    </source>
</evidence>
<keyword evidence="7 10" id="KW-1015">Disulfide bond</keyword>
<dbReference type="PROSITE" id="PS00420">
    <property type="entry name" value="SRCR_1"/>
    <property type="match status" value="7"/>
</dbReference>
<dbReference type="InterPro" id="IPR001190">
    <property type="entry name" value="SRCR"/>
</dbReference>
<feature type="domain" description="SRCR" evidence="11">
    <location>
        <begin position="532"/>
        <end position="683"/>
    </location>
</feature>
<feature type="disulfide bond" evidence="10">
    <location>
        <begin position="860"/>
        <end position="870"/>
    </location>
</feature>
<keyword evidence="3" id="KW-0732">Signal</keyword>
<evidence type="ECO:0000256" key="2">
    <source>
        <dbReference type="ARBA" id="ARBA00022692"/>
    </source>
</evidence>
<keyword evidence="13" id="KW-1185">Reference proteome</keyword>
<keyword evidence="9" id="KW-0325">Glycoprotein</keyword>
<feature type="domain" description="SRCR" evidence="11">
    <location>
        <begin position="1001"/>
        <end position="1106"/>
    </location>
</feature>
<proteinExistence type="predicted"/>
<feature type="disulfide bond" evidence="10">
    <location>
        <begin position="187"/>
        <end position="197"/>
    </location>
</feature>
<keyword evidence="8" id="KW-0675">Receptor</keyword>
<keyword evidence="2" id="KW-0812">Transmembrane</keyword>
<comment type="subcellular location">
    <subcellularLocation>
        <location evidence="1">Membrane</location>
        <topology evidence="1">Single-pass membrane protein</topology>
    </subcellularLocation>
</comment>
<feature type="disulfide bond" evidence="10">
    <location>
        <begin position="393"/>
        <end position="403"/>
    </location>
</feature>
<dbReference type="Proteomes" id="UP000596742">
    <property type="component" value="Unassembled WGS sequence"/>
</dbReference>
<keyword evidence="6" id="KW-0472">Membrane</keyword>
<evidence type="ECO:0000256" key="10">
    <source>
        <dbReference type="PROSITE-ProRule" id="PRU00196"/>
    </source>
</evidence>
<feature type="domain" description="SRCR" evidence="11">
    <location>
        <begin position="1322"/>
        <end position="1420"/>
    </location>
</feature>
<feature type="disulfide bond" evidence="10">
    <location>
        <begin position="760"/>
        <end position="770"/>
    </location>
</feature>
<evidence type="ECO:0000256" key="5">
    <source>
        <dbReference type="ARBA" id="ARBA00022989"/>
    </source>
</evidence>
<keyword evidence="4" id="KW-0677">Repeat</keyword>
<feature type="domain" description="SRCR" evidence="11">
    <location>
        <begin position="428"/>
        <end position="529"/>
    </location>
</feature>
<feature type="disulfide bond" evidence="10">
    <location>
        <begin position="652"/>
        <end position="662"/>
    </location>
</feature>
<organism evidence="12 13">
    <name type="scientific">Mytilus galloprovincialis</name>
    <name type="common">Mediterranean mussel</name>
    <dbReference type="NCBI Taxonomy" id="29158"/>
    <lineage>
        <taxon>Eukaryota</taxon>
        <taxon>Metazoa</taxon>
        <taxon>Spiralia</taxon>
        <taxon>Lophotrochozoa</taxon>
        <taxon>Mollusca</taxon>
        <taxon>Bivalvia</taxon>
        <taxon>Autobranchia</taxon>
        <taxon>Pteriomorphia</taxon>
        <taxon>Mytilida</taxon>
        <taxon>Mytiloidea</taxon>
        <taxon>Mytilidae</taxon>
        <taxon>Mytilinae</taxon>
        <taxon>Mytilus</taxon>
    </lineage>
</organism>
<feature type="domain" description="SRCR" evidence="11">
    <location>
        <begin position="894"/>
        <end position="997"/>
    </location>
</feature>
<reference evidence="12" key="1">
    <citation type="submission" date="2018-11" db="EMBL/GenBank/DDBJ databases">
        <authorList>
            <person name="Alioto T."/>
            <person name="Alioto T."/>
        </authorList>
    </citation>
    <scope>NUCLEOTIDE SEQUENCE</scope>
</reference>
<feature type="domain" description="SRCR" evidence="11">
    <location>
        <begin position="218"/>
        <end position="320"/>
    </location>
</feature>
<feature type="domain" description="SRCR" evidence="11">
    <location>
        <begin position="323"/>
        <end position="424"/>
    </location>
</feature>
<name>A0A8B6H4K3_MYTGA</name>
<keyword evidence="5" id="KW-1133">Transmembrane helix</keyword>
<feature type="domain" description="SRCR" evidence="11">
    <location>
        <begin position="12"/>
        <end position="114"/>
    </location>
</feature>
<dbReference type="Gene3D" id="3.10.250.10">
    <property type="entry name" value="SRCR-like domain"/>
    <property type="match status" value="13"/>
</dbReference>
<feature type="disulfide bond" evidence="10">
    <location>
        <begin position="1288"/>
        <end position="1298"/>
    </location>
</feature>
<feature type="disulfide bond" evidence="10">
    <location>
        <begin position="1180"/>
        <end position="1190"/>
    </location>
</feature>
<dbReference type="PANTHER" id="PTHR19331:SF465">
    <property type="entry name" value="EGG PEPTIDE SPERACT RECEPTOR"/>
    <property type="match status" value="1"/>
</dbReference>
<dbReference type="FunFam" id="3.10.250.10:FF:000007">
    <property type="entry name" value="Soluble scavenger receptor cysteine-rich domain-containing protein SSC5D"/>
    <property type="match status" value="2"/>
</dbReference>
<dbReference type="GO" id="GO:0016020">
    <property type="term" value="C:membrane"/>
    <property type="evidence" value="ECO:0007669"/>
    <property type="project" value="UniProtKB-SubCell"/>
</dbReference>
<evidence type="ECO:0000256" key="1">
    <source>
        <dbReference type="ARBA" id="ARBA00004167"/>
    </source>
</evidence>
<evidence type="ECO:0000256" key="3">
    <source>
        <dbReference type="ARBA" id="ARBA00022729"/>
    </source>
</evidence>
<evidence type="ECO:0000313" key="13">
    <source>
        <dbReference type="Proteomes" id="UP000596742"/>
    </source>
</evidence>
<dbReference type="OrthoDB" id="6102859at2759"/>
<gene>
    <name evidence="12" type="ORF">MGAL_10B060828</name>
</gene>
<feature type="disulfide bond" evidence="10">
    <location>
        <begin position="1392"/>
        <end position="1402"/>
    </location>
</feature>
<sequence>MNNHDMYSGIPLRLNGGEMISEGSLELQIGGKWTPICRENFTTTEATVACRSLGYTFTSPEVYTSDEYGIPRKNHTINTNLRCSGSEKYISECQFGVEGHSNCSNGEEVVISCSTQIRLVNGMYKNEGRLEVQNNGTWGTVCADNFDIEEARVICSMFGFDNPFPEVCNTSCFGTGNLKPVISDLNCTGNEIDISQCSFRNVDRVCGNILGIFCRTQIRLLDGSNPSEGRLEVKHNNEWGTVCGTNFDASDGRVVCRMFGYDTENPSIYIGDHFQLNGSRKIWMDNLGCWGTEDDLGQCNFSPWGFNNCTHQQDVGIACGISVRLIGGATYNEGRVEIHHANEWGTICETNFSKNEGMVVCRMLGLDTENVTVVSSSTHGNGNKSIEIEDLKCAGSESHVAACKFRGWGHVGCTSGGAVGVICGGTKMRLAGSIRPSEGRLEIFHNNAWGTVCSDNFDTLDAATVCKIMGYETRYPYAIGQAFFGEGTGLVWLDEINCNGTEDDIYKCGSNGWGRTDCGHSKDVSILCDTMVRLAGGSKPANGRIEILHNGLWGTICDANFDQSTATVICTMLGYNNSKKNPIISHTFFHRRRLLSYNNNIILNIWIKMLRCLNGSFKFNKLLLEMGRTGVPRLLNSTDSGTGLVWMDNLRCDGDETDVALCKSDGFGLKTCSNNRKAAIYCGQDIQVRIHGGKGSYEGNVDIFEGNKWYPVCQEGFSMSAAKVVCRTLGFPDSNDPELLNSVNGYFVDSLTDFGQTLSCSGSEGDIGLCHLKEITSNCSQQIIRCPRIAVRLVNGKQPNEGIVEINHNGQWGTICSGGFQTYDASVICRMLGLQTEEQVFLNDEFGTSNSPVILQNPSCTGSENDISGCLLSWKVNNCSNQSAVGVRCGPTPIRLAGGGGPWEGRVEVFHNGQWGTVCDTGFGNEAAGVVCRMLGFLDDTTDAFVHHGSFYGKTRLPIILDQISCTGTELDINGCRTKDWGYHTCDSNHEAGVLCRATNVRLSGGSHTMEGRVEIKIDGTWSSLCDEEWNDNEATIICKMLSSYPLNRLVQGKAFRNSYFGEGSGTAMLSNLKCNGTEVDLLHCSMKKGGRPHCDHSHDAGVSCSLNSTSHIDGNNKYKGTIHTHVGTYDGSICGRNVNDITGTVLCNSLGYWMNTAVLYKNAWFGQGNGVSFDLQTECSGKESKIYFCPLRNTFGKQNCSHAEDVGVQCAATPLGLNKVRLALGPSNSNGRLEIKYNAKWGAVCSERWTSQNSKAVCRMLGYQNRTIVTNSIHRNDTPVALGSLDCLGVENDIGFCKGDLDKSNCSDEIVNIDCSGGVEIRLFGGSSPADGRVDIKENGQWGSLCDNNYGLAELQVICNTLGYRDTLPYLYHLPSLEMHRVPFGVNQMTCSGMEDHIAQCQMSTTASCHHRYAHLKCFDSVQQFYSTTGTLMSDNYPGRYNPNTDNLYIIKPPPGLYKLSVDVFQMADIGDVLQESRYYISAFDFKDLLSLNCEVNRWGAAINITLLKMANLQVNYSDIYMTDPDCYGQIVGDKLLFNQLYSECGSTKNISHFYITYQNNLTFISENVTHEIPLECQIFKDDRVLHNHQIDENLELDDDNANSSKESLFHVDLYYDSELTQTDDDQFSGKLLYRITVKEDHYDRYLLLAQCFLTTKKNGIDETFLIVKNSSPLLENVIVKYLEKGVIVLEIQVSDNVSSYLECEASWKL</sequence>
<protein>
    <recommendedName>
        <fullName evidence="11">SRCR domain-containing protein</fullName>
    </recommendedName>
</protein>
<feature type="disulfide bond" evidence="10">
    <location>
        <begin position="289"/>
        <end position="299"/>
    </location>
</feature>